<keyword evidence="7 17" id="KW-0812">Transmembrane</keyword>
<organism evidence="22 23">
    <name type="scientific">Catenovulum sediminis</name>
    <dbReference type="NCBI Taxonomy" id="1740262"/>
    <lineage>
        <taxon>Bacteria</taxon>
        <taxon>Pseudomonadati</taxon>
        <taxon>Pseudomonadota</taxon>
        <taxon>Gammaproteobacteria</taxon>
        <taxon>Alteromonadales</taxon>
        <taxon>Alteromonadaceae</taxon>
        <taxon>Catenovulum</taxon>
    </lineage>
</organism>
<dbReference type="CDD" id="cd00082">
    <property type="entry name" value="HisKA"/>
    <property type="match status" value="1"/>
</dbReference>
<feature type="coiled-coil region" evidence="16">
    <location>
        <begin position="354"/>
        <end position="402"/>
    </location>
</feature>
<comment type="caution">
    <text evidence="22">The sequence shown here is derived from an EMBL/GenBank/DDBJ whole genome shotgun (WGS) entry which is preliminary data.</text>
</comment>
<evidence type="ECO:0000256" key="7">
    <source>
        <dbReference type="ARBA" id="ARBA00022692"/>
    </source>
</evidence>
<dbReference type="PRINTS" id="PR00344">
    <property type="entry name" value="BCTRLSENSOR"/>
</dbReference>
<evidence type="ECO:0000256" key="11">
    <source>
        <dbReference type="ARBA" id="ARBA00022989"/>
    </source>
</evidence>
<keyword evidence="4" id="KW-1003">Cell membrane</keyword>
<name>A0ABV1RKY1_9ALTE</name>
<dbReference type="PANTHER" id="PTHR45339">
    <property type="entry name" value="HYBRID SIGNAL TRANSDUCTION HISTIDINE KINASE J"/>
    <property type="match status" value="1"/>
</dbReference>
<evidence type="ECO:0000256" key="8">
    <source>
        <dbReference type="ARBA" id="ARBA00022741"/>
    </source>
</evidence>
<dbReference type="PROSITE" id="PS50885">
    <property type="entry name" value="HAMP"/>
    <property type="match status" value="1"/>
</dbReference>
<feature type="transmembrane region" description="Helical" evidence="17">
    <location>
        <begin position="285"/>
        <end position="308"/>
    </location>
</feature>
<dbReference type="Pfam" id="PF00072">
    <property type="entry name" value="Response_reg"/>
    <property type="match status" value="1"/>
</dbReference>
<dbReference type="SUPFAM" id="SSF47226">
    <property type="entry name" value="Histidine-containing phosphotransfer domain, HPT domain"/>
    <property type="match status" value="1"/>
</dbReference>
<evidence type="ECO:0000256" key="13">
    <source>
        <dbReference type="ARBA" id="ARBA00023136"/>
    </source>
</evidence>
<sequence>MKLRQKILLVIVLFIACPMTVIGLFTYNISLDNKQAQVEHSINSQIQQQAFALEHFFKDVNSSLQLLKQDEILLEYIARSEEGERYSILLPQLLDMFSRYATAYERIEEIQLVTKNGFLDAHFSTQFTNLVNDWLHDEPWFEQLEQPLSQTFYYIDPVNNHRKLFATTPLYNSLSNRPFLWGYLLLKINPERVDKLIQKSPSQDGINLLVNAQGLVVSSNKANNLNLTLPEFVRNELINNKGDGKFSEIFFNNQDMSFTTYDVADNFKLIAGASLADITADNQKLPYIILAILLTTMLISSWLVFILIERMILKPIAKLNMASKAIGSGKLSFRLPAKQDDEIGHLFESFNRMVNSLKQANNSLEDYKAHLEEKVKSRTLALQTTNNELREARNIAEQANALKSRFLANMSHEFRTPLTAICGFTEQALLNIDDKALTHQLLDKVLNNSQHLRSLISDVLDLSKIESGKLEVELIPSSLPEILSSVVQIAESMCQQKSLTFEQKMDKLLPLQFVTDPTRLRQILINLIANAVKFTHSGFVKLSVHYILKKQQLTFVVEDSGIGISPEAKKKLFKPFVQADLSTTRNYGGTGLGLALSQSLAQCLNGNISVASELGIGAKFTLQITLPDSTLQLGKIEELKTYELQKQKTLNLQNAHILLVEDNLDNQSLLKLMLDRTGAILDIANNGQEAVEQNLIADYDLILMDMQMPVMGGLEAVHLIRQTGFEGIIIALTANVMDAEIDEYIKNGCDTFIAKPIDSKILYQTLADYLLDNNDAENAIDFEAIEEQINNSEEIKSLRENFTRSLPDILAQIEQAATAKNYQDVAISAHTLKGNSKTLGWPTLSPSAAIIEKAAQQQDNSLIINELNKLRDLVQNGNKES</sequence>
<keyword evidence="23" id="KW-1185">Reference proteome</keyword>
<dbReference type="SMART" id="SM00387">
    <property type="entry name" value="HATPase_c"/>
    <property type="match status" value="1"/>
</dbReference>
<dbReference type="PANTHER" id="PTHR45339:SF1">
    <property type="entry name" value="HYBRID SIGNAL TRANSDUCTION HISTIDINE KINASE J"/>
    <property type="match status" value="1"/>
</dbReference>
<dbReference type="CDD" id="cd00088">
    <property type="entry name" value="HPT"/>
    <property type="match status" value="1"/>
</dbReference>
<evidence type="ECO:0000256" key="6">
    <source>
        <dbReference type="ARBA" id="ARBA00022679"/>
    </source>
</evidence>
<dbReference type="PROSITE" id="PS50894">
    <property type="entry name" value="HPT"/>
    <property type="match status" value="1"/>
</dbReference>
<keyword evidence="10 22" id="KW-0067">ATP-binding</keyword>
<dbReference type="SUPFAM" id="SSF55874">
    <property type="entry name" value="ATPase domain of HSP90 chaperone/DNA topoisomerase II/histidine kinase"/>
    <property type="match status" value="1"/>
</dbReference>
<protein>
    <recommendedName>
        <fullName evidence="3">histidine kinase</fullName>
        <ecNumber evidence="3">2.7.13.3</ecNumber>
    </recommendedName>
</protein>
<dbReference type="Gene3D" id="1.10.287.130">
    <property type="match status" value="1"/>
</dbReference>
<keyword evidence="5 15" id="KW-0597">Phosphoprotein</keyword>
<dbReference type="SMART" id="SM00304">
    <property type="entry name" value="HAMP"/>
    <property type="match status" value="1"/>
</dbReference>
<evidence type="ECO:0000256" key="2">
    <source>
        <dbReference type="ARBA" id="ARBA00004651"/>
    </source>
</evidence>
<dbReference type="InterPro" id="IPR036097">
    <property type="entry name" value="HisK_dim/P_sf"/>
</dbReference>
<keyword evidence="13 17" id="KW-0472">Membrane</keyword>
<keyword evidence="11 17" id="KW-1133">Transmembrane helix</keyword>
<proteinExistence type="predicted"/>
<evidence type="ECO:0000313" key="22">
    <source>
        <dbReference type="EMBL" id="MER2493598.1"/>
    </source>
</evidence>
<evidence type="ECO:0000256" key="9">
    <source>
        <dbReference type="ARBA" id="ARBA00022777"/>
    </source>
</evidence>
<feature type="modified residue" description="4-aspartylphosphate" evidence="15">
    <location>
        <position position="705"/>
    </location>
</feature>
<dbReference type="SUPFAM" id="SSF52172">
    <property type="entry name" value="CheY-like"/>
    <property type="match status" value="1"/>
</dbReference>
<dbReference type="CDD" id="cd17546">
    <property type="entry name" value="REC_hyHK_CKI1_RcsC-like"/>
    <property type="match status" value="1"/>
</dbReference>
<dbReference type="InterPro" id="IPR005467">
    <property type="entry name" value="His_kinase_dom"/>
</dbReference>
<evidence type="ECO:0000256" key="10">
    <source>
        <dbReference type="ARBA" id="ARBA00022840"/>
    </source>
</evidence>
<evidence type="ECO:0000256" key="15">
    <source>
        <dbReference type="PROSITE-ProRule" id="PRU00169"/>
    </source>
</evidence>
<accession>A0ABV1RKY1</accession>
<dbReference type="GO" id="GO:0005524">
    <property type="term" value="F:ATP binding"/>
    <property type="evidence" value="ECO:0007669"/>
    <property type="project" value="UniProtKB-KW"/>
</dbReference>
<dbReference type="InterPro" id="IPR004358">
    <property type="entry name" value="Sig_transdc_His_kin-like_C"/>
</dbReference>
<keyword evidence="8" id="KW-0547">Nucleotide-binding</keyword>
<dbReference type="Pfam" id="PF01627">
    <property type="entry name" value="Hpt"/>
    <property type="match status" value="1"/>
</dbReference>
<keyword evidence="12" id="KW-0902">Two-component regulatory system</keyword>
<feature type="modified residue" description="Phosphohistidine" evidence="14">
    <location>
        <position position="830"/>
    </location>
</feature>
<dbReference type="InterPro" id="IPR008207">
    <property type="entry name" value="Sig_transdc_His_kin_Hpt_dom"/>
</dbReference>
<feature type="domain" description="Histidine kinase" evidence="18">
    <location>
        <begin position="409"/>
        <end position="628"/>
    </location>
</feature>
<dbReference type="EC" id="2.7.13.3" evidence="3"/>
<dbReference type="PROSITE" id="PS50109">
    <property type="entry name" value="HIS_KIN"/>
    <property type="match status" value="1"/>
</dbReference>
<keyword evidence="6" id="KW-0808">Transferase</keyword>
<dbReference type="InterPro" id="IPR011006">
    <property type="entry name" value="CheY-like_superfamily"/>
</dbReference>
<evidence type="ECO:0000256" key="3">
    <source>
        <dbReference type="ARBA" id="ARBA00012438"/>
    </source>
</evidence>
<comment type="subcellular location">
    <subcellularLocation>
        <location evidence="2">Cell membrane</location>
        <topology evidence="2">Multi-pass membrane protein</topology>
    </subcellularLocation>
</comment>
<evidence type="ECO:0000259" key="19">
    <source>
        <dbReference type="PROSITE" id="PS50110"/>
    </source>
</evidence>
<feature type="domain" description="HPt" evidence="21">
    <location>
        <begin position="791"/>
        <end position="881"/>
    </location>
</feature>
<dbReference type="InterPro" id="IPR036890">
    <property type="entry name" value="HATPase_C_sf"/>
</dbReference>
<dbReference type="CDD" id="cd16922">
    <property type="entry name" value="HATPase_EvgS-ArcB-TorS-like"/>
    <property type="match status" value="1"/>
</dbReference>
<evidence type="ECO:0000313" key="23">
    <source>
        <dbReference type="Proteomes" id="UP001467690"/>
    </source>
</evidence>
<dbReference type="PROSITE" id="PS50110">
    <property type="entry name" value="RESPONSE_REGULATORY"/>
    <property type="match status" value="1"/>
</dbReference>
<evidence type="ECO:0000259" key="21">
    <source>
        <dbReference type="PROSITE" id="PS50894"/>
    </source>
</evidence>
<evidence type="ECO:0000256" key="1">
    <source>
        <dbReference type="ARBA" id="ARBA00000085"/>
    </source>
</evidence>
<evidence type="ECO:0000256" key="16">
    <source>
        <dbReference type="SAM" id="Coils"/>
    </source>
</evidence>
<dbReference type="PROSITE" id="PS51257">
    <property type="entry name" value="PROKAR_LIPOPROTEIN"/>
    <property type="match status" value="1"/>
</dbReference>
<dbReference type="InterPro" id="IPR036641">
    <property type="entry name" value="HPT_dom_sf"/>
</dbReference>
<reference evidence="22 23" key="1">
    <citation type="submission" date="2024-06" db="EMBL/GenBank/DDBJ databases">
        <authorList>
            <person name="Chen R.Y."/>
        </authorList>
    </citation>
    <scope>NUCLEOTIDE SEQUENCE [LARGE SCALE GENOMIC DNA]</scope>
    <source>
        <strain evidence="22 23">D2</strain>
    </source>
</reference>
<dbReference type="InterPro" id="IPR003594">
    <property type="entry name" value="HATPase_dom"/>
</dbReference>
<evidence type="ECO:0000259" key="20">
    <source>
        <dbReference type="PROSITE" id="PS50885"/>
    </source>
</evidence>
<dbReference type="InterPro" id="IPR001789">
    <property type="entry name" value="Sig_transdc_resp-reg_receiver"/>
</dbReference>
<dbReference type="SUPFAM" id="SSF158472">
    <property type="entry name" value="HAMP domain-like"/>
    <property type="match status" value="1"/>
</dbReference>
<gene>
    <name evidence="22" type="ORF">ABS311_17100</name>
</gene>
<dbReference type="RefSeq" id="WP_350402686.1">
    <property type="nucleotide sequence ID" value="NZ_JBELOE010000265.1"/>
</dbReference>
<dbReference type="SMART" id="SM00448">
    <property type="entry name" value="REC"/>
    <property type="match status" value="1"/>
</dbReference>
<dbReference type="Gene3D" id="6.10.340.10">
    <property type="match status" value="1"/>
</dbReference>
<dbReference type="CDD" id="cd06225">
    <property type="entry name" value="HAMP"/>
    <property type="match status" value="1"/>
</dbReference>
<keyword evidence="16" id="KW-0175">Coiled coil</keyword>
<evidence type="ECO:0000256" key="4">
    <source>
        <dbReference type="ARBA" id="ARBA00022475"/>
    </source>
</evidence>
<evidence type="ECO:0000256" key="12">
    <source>
        <dbReference type="ARBA" id="ARBA00023012"/>
    </source>
</evidence>
<comment type="catalytic activity">
    <reaction evidence="1">
        <text>ATP + protein L-histidine = ADP + protein N-phospho-L-histidine.</text>
        <dbReference type="EC" id="2.7.13.3"/>
    </reaction>
</comment>
<dbReference type="InterPro" id="IPR003661">
    <property type="entry name" value="HisK_dim/P_dom"/>
</dbReference>
<dbReference type="SMART" id="SM00388">
    <property type="entry name" value="HisKA"/>
    <property type="match status" value="1"/>
</dbReference>
<dbReference type="EMBL" id="JBELOE010000265">
    <property type="protein sequence ID" value="MER2493598.1"/>
    <property type="molecule type" value="Genomic_DNA"/>
</dbReference>
<evidence type="ECO:0000256" key="14">
    <source>
        <dbReference type="PROSITE-ProRule" id="PRU00110"/>
    </source>
</evidence>
<feature type="domain" description="Response regulatory" evidence="19">
    <location>
        <begin position="656"/>
        <end position="770"/>
    </location>
</feature>
<dbReference type="Proteomes" id="UP001467690">
    <property type="component" value="Unassembled WGS sequence"/>
</dbReference>
<evidence type="ECO:0000256" key="17">
    <source>
        <dbReference type="SAM" id="Phobius"/>
    </source>
</evidence>
<dbReference type="Gene3D" id="1.20.120.160">
    <property type="entry name" value="HPT domain"/>
    <property type="match status" value="1"/>
</dbReference>
<dbReference type="Gene3D" id="3.30.565.10">
    <property type="entry name" value="Histidine kinase-like ATPase, C-terminal domain"/>
    <property type="match status" value="1"/>
</dbReference>
<dbReference type="Gene3D" id="3.40.50.2300">
    <property type="match status" value="1"/>
</dbReference>
<dbReference type="Pfam" id="PF00672">
    <property type="entry name" value="HAMP"/>
    <property type="match status" value="1"/>
</dbReference>
<dbReference type="Pfam" id="PF00512">
    <property type="entry name" value="HisKA"/>
    <property type="match status" value="1"/>
</dbReference>
<feature type="domain" description="HAMP" evidence="20">
    <location>
        <begin position="310"/>
        <end position="362"/>
    </location>
</feature>
<dbReference type="SUPFAM" id="SSF47384">
    <property type="entry name" value="Homodimeric domain of signal transducing histidine kinase"/>
    <property type="match status" value="1"/>
</dbReference>
<dbReference type="Pfam" id="PF02518">
    <property type="entry name" value="HATPase_c"/>
    <property type="match status" value="1"/>
</dbReference>
<evidence type="ECO:0000256" key="5">
    <source>
        <dbReference type="ARBA" id="ARBA00022553"/>
    </source>
</evidence>
<evidence type="ECO:0000259" key="18">
    <source>
        <dbReference type="PROSITE" id="PS50109"/>
    </source>
</evidence>
<feature type="transmembrane region" description="Helical" evidence="17">
    <location>
        <begin position="7"/>
        <end position="27"/>
    </location>
</feature>
<keyword evidence="9" id="KW-0418">Kinase</keyword>
<dbReference type="InterPro" id="IPR003660">
    <property type="entry name" value="HAMP_dom"/>
</dbReference>